<dbReference type="SUPFAM" id="SSF47473">
    <property type="entry name" value="EF-hand"/>
    <property type="match status" value="1"/>
</dbReference>
<dbReference type="PROSITE" id="PS00018">
    <property type="entry name" value="EF_HAND_1"/>
    <property type="match status" value="1"/>
</dbReference>
<keyword evidence="6 14" id="KW-0547">Nucleotide-binding</keyword>
<comment type="similarity">
    <text evidence="2 14">Belongs to the mitochondrial Rho GTPase family.</text>
</comment>
<dbReference type="SMART" id="SM00054">
    <property type="entry name" value="EFh"/>
    <property type="match status" value="2"/>
</dbReference>
<dbReference type="GeneID" id="17317565"/>
<reference evidence="18" key="1">
    <citation type="journal article" date="2013" name="Proc. Natl. Acad. Sci. U.S.A.">
        <title>Genome structure and metabolic features in the red seaweed Chondrus crispus shed light on evolution of the Archaeplastida.</title>
        <authorList>
            <person name="Collen J."/>
            <person name="Porcel B."/>
            <person name="Carre W."/>
            <person name="Ball S.G."/>
            <person name="Chaparro C."/>
            <person name="Tonon T."/>
            <person name="Barbeyron T."/>
            <person name="Michel G."/>
            <person name="Noel B."/>
            <person name="Valentin K."/>
            <person name="Elias M."/>
            <person name="Artiguenave F."/>
            <person name="Arun A."/>
            <person name="Aury J.M."/>
            <person name="Barbosa-Neto J.F."/>
            <person name="Bothwell J.H."/>
            <person name="Bouget F.Y."/>
            <person name="Brillet L."/>
            <person name="Cabello-Hurtado F."/>
            <person name="Capella-Gutierrez S."/>
            <person name="Charrier B."/>
            <person name="Cladiere L."/>
            <person name="Cock J.M."/>
            <person name="Coelho S.M."/>
            <person name="Colleoni C."/>
            <person name="Czjzek M."/>
            <person name="Da Silva C."/>
            <person name="Delage L."/>
            <person name="Denoeud F."/>
            <person name="Deschamps P."/>
            <person name="Dittami S.M."/>
            <person name="Gabaldon T."/>
            <person name="Gachon C.M."/>
            <person name="Groisillier A."/>
            <person name="Herve C."/>
            <person name="Jabbari K."/>
            <person name="Katinka M."/>
            <person name="Kloareg B."/>
            <person name="Kowalczyk N."/>
            <person name="Labadie K."/>
            <person name="Leblanc C."/>
            <person name="Lopez P.J."/>
            <person name="McLachlan D.H."/>
            <person name="Meslet-Cladiere L."/>
            <person name="Moustafa A."/>
            <person name="Nehr Z."/>
            <person name="Nyvall Collen P."/>
            <person name="Panaud O."/>
            <person name="Partensky F."/>
            <person name="Poulain J."/>
            <person name="Rensing S.A."/>
            <person name="Rousvoal S."/>
            <person name="Samson G."/>
            <person name="Symeonidi A."/>
            <person name="Weissenbach J."/>
            <person name="Zambounis A."/>
            <person name="Wincker P."/>
            <person name="Boyen C."/>
        </authorList>
    </citation>
    <scope>NUCLEOTIDE SEQUENCE [LARGE SCALE GENOMIC DNA]</scope>
    <source>
        <strain evidence="18">cv. Stackhouse</strain>
    </source>
</reference>
<dbReference type="GO" id="GO:0005509">
    <property type="term" value="F:calcium ion binding"/>
    <property type="evidence" value="ECO:0007669"/>
    <property type="project" value="InterPro"/>
</dbReference>
<feature type="domain" description="EF-hand" evidence="15">
    <location>
        <begin position="310"/>
        <end position="345"/>
    </location>
</feature>
<keyword evidence="10" id="KW-1133">Transmembrane helix</keyword>
<dbReference type="Pfam" id="PF00071">
    <property type="entry name" value="Ras"/>
    <property type="match status" value="1"/>
</dbReference>
<dbReference type="KEGG" id="ccp:CHC_T00006657001"/>
<evidence type="ECO:0000256" key="12">
    <source>
        <dbReference type="ARBA" id="ARBA00023134"/>
    </source>
</evidence>
<evidence type="ECO:0000256" key="3">
    <source>
        <dbReference type="ARBA" id="ARBA00022692"/>
    </source>
</evidence>
<dbReference type="Gramene" id="CDF39572">
    <property type="protein sequence ID" value="CDF39572"/>
    <property type="gene ID" value="CHC_T00006657001"/>
</dbReference>
<dbReference type="InterPro" id="IPR005225">
    <property type="entry name" value="Small_GTP-bd"/>
</dbReference>
<dbReference type="PROSITE" id="PS51423">
    <property type="entry name" value="MIRO"/>
    <property type="match status" value="1"/>
</dbReference>
<dbReference type="InterPro" id="IPR021181">
    <property type="entry name" value="Miro"/>
</dbReference>
<evidence type="ECO:0000256" key="6">
    <source>
        <dbReference type="ARBA" id="ARBA00022741"/>
    </source>
</evidence>
<dbReference type="InterPro" id="IPR011992">
    <property type="entry name" value="EF-hand-dom_pair"/>
</dbReference>
<dbReference type="InterPro" id="IPR020860">
    <property type="entry name" value="MIRO_dom"/>
</dbReference>
<gene>
    <name evidence="17" type="ORF">CHC_T00006657001</name>
</gene>
<comment type="function">
    <text evidence="14">Mitochondrial GTPase involved in mitochondrial trafficking. Probably involved in control of anterograde transport of mitochondria and their subcellular distribution.</text>
</comment>
<keyword evidence="11 14" id="KW-0496">Mitochondrion</keyword>
<evidence type="ECO:0000256" key="8">
    <source>
        <dbReference type="ARBA" id="ARBA00022801"/>
    </source>
</evidence>
<dbReference type="OMA" id="HETTWGI"/>
<dbReference type="PANTHER" id="PTHR46819:SF1">
    <property type="entry name" value="EF-HAND CALCIUM-BINDING DOMAIN-CONTAINING PROTEIN 7"/>
    <property type="match status" value="1"/>
</dbReference>
<sequence>MKDSVRIVVVGDEKVGKTSIIEVLITETFEEDVLPVLPVLVVPKEVTPESVHVSIVDTPGAPSQSSKVEEELGQADVVVLVYTVDSEESTERIPSHWLPKFRSMNLKVPVILVGNKIDKRGGISDPNAAAKMEAFIKPIMDDFREVDVCIECSAKTVSNISEVFYFAQKAVLYPTGPVYDVETQSLKPPASAALRRIFKICDKDGDGGLNDKELNDFQFTCFNVHLKPAELDGVKKVVKESRPRNGLNADGSLSAEGFIFLHTLFVQKGRLETTWIVLRKFGYNDEMRLSLGPSDELAVGTDQSVELSAKGKGFIKDLFSAHDKDKDGMLSPSDLKSFFGECPEGAFAHVNEIRGRRLTESCDEEGKPDHMTLNGFMARWAMFVMDCPQDAMLTLLYLGYQDPLPSALTVTKSRKRDRYARVVSRNVLNIALLGSEGGLKTDVIRGLVDMGAEGKDEPYVASAAEVESESEKKTLVMHYVPESDNDDGSLVLSNERLEKIDVVCLVFDAESEASYEKCRVLYEALQNRKPDIRIPVVFVAGVGPGTGSGVLDEADRFCEEQMIPVPVRVDVKEAEFGNLYEDLLGVGLYPQVACPDYYGREEEGSAMSTALKVAAGAVAVGVVAYGAKRLYDYYSSPRASS</sequence>
<evidence type="ECO:0000256" key="1">
    <source>
        <dbReference type="ARBA" id="ARBA00004200"/>
    </source>
</evidence>
<dbReference type="SMART" id="SM00174">
    <property type="entry name" value="RHO"/>
    <property type="match status" value="1"/>
</dbReference>
<dbReference type="GO" id="GO:0005525">
    <property type="term" value="F:GTP binding"/>
    <property type="evidence" value="ECO:0007669"/>
    <property type="project" value="UniProtKB-KW"/>
</dbReference>
<keyword evidence="13 14" id="KW-0472">Membrane</keyword>
<name>R7QM49_CHOCR</name>
<dbReference type="SMART" id="SM00175">
    <property type="entry name" value="RAB"/>
    <property type="match status" value="1"/>
</dbReference>
<evidence type="ECO:0000313" key="18">
    <source>
        <dbReference type="Proteomes" id="UP000012073"/>
    </source>
</evidence>
<dbReference type="EC" id="3.6.5.-" evidence="14"/>
<keyword evidence="3" id="KW-0812">Transmembrane</keyword>
<evidence type="ECO:0000256" key="9">
    <source>
        <dbReference type="ARBA" id="ARBA00022837"/>
    </source>
</evidence>
<evidence type="ECO:0000259" key="16">
    <source>
        <dbReference type="PROSITE" id="PS51423"/>
    </source>
</evidence>
<dbReference type="PROSITE" id="PS50222">
    <property type="entry name" value="EF_HAND_2"/>
    <property type="match status" value="1"/>
</dbReference>
<dbReference type="FunFam" id="1.10.238.10:FF:000011">
    <property type="entry name" value="Mitochondrial Rho GTPase"/>
    <property type="match status" value="1"/>
</dbReference>
<keyword evidence="8 14" id="KW-0378">Hydrolase</keyword>
<dbReference type="InterPro" id="IPR052266">
    <property type="entry name" value="Miro-EF-hand_domain"/>
</dbReference>
<dbReference type="GO" id="GO:0007005">
    <property type="term" value="P:mitochondrion organization"/>
    <property type="evidence" value="ECO:0007669"/>
    <property type="project" value="InterPro"/>
</dbReference>
<dbReference type="SMART" id="SM00173">
    <property type="entry name" value="RAS"/>
    <property type="match status" value="1"/>
</dbReference>
<dbReference type="SUPFAM" id="SSF52540">
    <property type="entry name" value="P-loop containing nucleoside triphosphate hydrolases"/>
    <property type="match status" value="1"/>
</dbReference>
<dbReference type="InterPro" id="IPR002048">
    <property type="entry name" value="EF_hand_dom"/>
</dbReference>
<dbReference type="Gene3D" id="1.10.238.10">
    <property type="entry name" value="EF-hand"/>
    <property type="match status" value="2"/>
</dbReference>
<keyword evidence="12 14" id="KW-0342">GTP-binding</keyword>
<evidence type="ECO:0000256" key="7">
    <source>
        <dbReference type="ARBA" id="ARBA00022787"/>
    </source>
</evidence>
<evidence type="ECO:0000256" key="14">
    <source>
        <dbReference type="PIRNR" id="PIRNR037488"/>
    </source>
</evidence>
<dbReference type="PRINTS" id="PR00449">
    <property type="entry name" value="RASTRNSFRMNG"/>
</dbReference>
<proteinExistence type="inferred from homology"/>
<dbReference type="Gene3D" id="3.40.50.300">
    <property type="entry name" value="P-loop containing nucleotide triphosphate hydrolases"/>
    <property type="match status" value="2"/>
</dbReference>
<keyword evidence="9 14" id="KW-0106">Calcium</keyword>
<dbReference type="Pfam" id="PF08356">
    <property type="entry name" value="EF_assoc_2"/>
    <property type="match status" value="1"/>
</dbReference>
<dbReference type="NCBIfam" id="TIGR00231">
    <property type="entry name" value="small_GTP"/>
    <property type="match status" value="1"/>
</dbReference>
<dbReference type="InterPro" id="IPR027417">
    <property type="entry name" value="P-loop_NTPase"/>
</dbReference>
<evidence type="ECO:0000256" key="11">
    <source>
        <dbReference type="ARBA" id="ARBA00023128"/>
    </source>
</evidence>
<keyword evidence="5" id="KW-0677">Repeat</keyword>
<evidence type="ECO:0000256" key="10">
    <source>
        <dbReference type="ARBA" id="ARBA00022989"/>
    </source>
</evidence>
<dbReference type="InterPro" id="IPR001806">
    <property type="entry name" value="Small_GTPase"/>
</dbReference>
<protein>
    <recommendedName>
        <fullName evidence="14">Mitochondrial Rho GTPase</fullName>
        <ecNumber evidence="14">3.6.5.-</ecNumber>
    </recommendedName>
</protein>
<keyword evidence="4" id="KW-0479">Metal-binding</keyword>
<evidence type="ECO:0000256" key="5">
    <source>
        <dbReference type="ARBA" id="ARBA00022737"/>
    </source>
</evidence>
<dbReference type="Pfam" id="PF08355">
    <property type="entry name" value="EF_assoc_1"/>
    <property type="match status" value="1"/>
</dbReference>
<dbReference type="PANTHER" id="PTHR46819">
    <property type="entry name" value="EF-HAND CALCIUM-BINDING DOMAIN-CONTAINING PROTEIN 7"/>
    <property type="match status" value="1"/>
</dbReference>
<organism evidence="17 18">
    <name type="scientific">Chondrus crispus</name>
    <name type="common">Carrageen Irish moss</name>
    <name type="synonym">Polymorpha crispa</name>
    <dbReference type="NCBI Taxonomy" id="2769"/>
    <lineage>
        <taxon>Eukaryota</taxon>
        <taxon>Rhodophyta</taxon>
        <taxon>Florideophyceae</taxon>
        <taxon>Rhodymeniophycidae</taxon>
        <taxon>Gigartinales</taxon>
        <taxon>Gigartinaceae</taxon>
        <taxon>Chondrus</taxon>
    </lineage>
</organism>
<accession>R7QM49</accession>
<dbReference type="AlphaFoldDB" id="R7QM49"/>
<dbReference type="RefSeq" id="XP_005709866.1">
    <property type="nucleotide sequence ID" value="XM_005709809.1"/>
</dbReference>
<keyword evidence="7 14" id="KW-1000">Mitochondrion outer membrane</keyword>
<evidence type="ECO:0000313" key="17">
    <source>
        <dbReference type="EMBL" id="CDF39572.1"/>
    </source>
</evidence>
<dbReference type="PhylomeDB" id="R7QM49"/>
<evidence type="ECO:0000256" key="13">
    <source>
        <dbReference type="ARBA" id="ARBA00023136"/>
    </source>
</evidence>
<dbReference type="OrthoDB" id="10020961at2759"/>
<dbReference type="PROSITE" id="PS51419">
    <property type="entry name" value="RAB"/>
    <property type="match status" value="1"/>
</dbReference>
<dbReference type="Proteomes" id="UP000012073">
    <property type="component" value="Unassembled WGS sequence"/>
</dbReference>
<dbReference type="InterPro" id="IPR013566">
    <property type="entry name" value="EF_hand_assoc_1"/>
</dbReference>
<dbReference type="EMBL" id="HG002054">
    <property type="protein sequence ID" value="CDF39572.1"/>
    <property type="molecule type" value="Genomic_DNA"/>
</dbReference>
<feature type="domain" description="Miro" evidence="16">
    <location>
        <begin position="2"/>
        <end position="173"/>
    </location>
</feature>
<evidence type="ECO:0000259" key="15">
    <source>
        <dbReference type="PROSITE" id="PS50222"/>
    </source>
</evidence>
<keyword evidence="18" id="KW-1185">Reference proteome</keyword>
<evidence type="ECO:0000256" key="2">
    <source>
        <dbReference type="ARBA" id="ARBA00007981"/>
    </source>
</evidence>
<evidence type="ECO:0000256" key="4">
    <source>
        <dbReference type="ARBA" id="ARBA00022723"/>
    </source>
</evidence>
<comment type="subcellular location">
    <subcellularLocation>
        <location evidence="1 14">Mitochondrion outer membrane</location>
        <topology evidence="1 14">Single-pass type IV membrane protein</topology>
    </subcellularLocation>
</comment>
<dbReference type="STRING" id="2769.R7QM49"/>
<dbReference type="PIRSF" id="PIRSF037488">
    <property type="entry name" value="Mt_Rho_GTPase"/>
    <property type="match status" value="1"/>
</dbReference>
<dbReference type="GO" id="GO:0005741">
    <property type="term" value="C:mitochondrial outer membrane"/>
    <property type="evidence" value="ECO:0007669"/>
    <property type="project" value="UniProtKB-SubCell"/>
</dbReference>
<dbReference type="InterPro" id="IPR018247">
    <property type="entry name" value="EF_Hand_1_Ca_BS"/>
</dbReference>
<dbReference type="GO" id="GO:0003924">
    <property type="term" value="F:GTPase activity"/>
    <property type="evidence" value="ECO:0007669"/>
    <property type="project" value="InterPro"/>
</dbReference>
<dbReference type="InterPro" id="IPR013567">
    <property type="entry name" value="EF_hand_assoc_2"/>
</dbReference>